<feature type="coiled-coil region" evidence="9">
    <location>
        <begin position="449"/>
        <end position="476"/>
    </location>
</feature>
<evidence type="ECO:0000256" key="3">
    <source>
        <dbReference type="ARBA" id="ARBA00022679"/>
    </source>
</evidence>
<evidence type="ECO:0000259" key="11">
    <source>
        <dbReference type="Pfam" id="PF13847"/>
    </source>
</evidence>
<dbReference type="InterPro" id="IPR041698">
    <property type="entry name" value="Methyltransf_25"/>
</dbReference>
<evidence type="ECO:0000256" key="6">
    <source>
        <dbReference type="ARBA" id="ARBA00047619"/>
    </source>
</evidence>
<comment type="pathway">
    <text evidence="4">Phospholipid metabolism; phosphatidylcholine biosynthesis; phosphocholine from phosphoethanolamine: step 1/1.</text>
</comment>
<keyword evidence="2" id="KW-0489">Methyltransferase</keyword>
<dbReference type="InterPro" id="IPR025714">
    <property type="entry name" value="Methyltranfer_dom"/>
</dbReference>
<evidence type="ECO:0000313" key="13">
    <source>
        <dbReference type="Proteomes" id="UP000734854"/>
    </source>
</evidence>
<name>A0A8J5EVP5_ZINOF</name>
<evidence type="ECO:0000256" key="5">
    <source>
        <dbReference type="ARBA" id="ARBA00035674"/>
    </source>
</evidence>
<evidence type="ECO:0000256" key="8">
    <source>
        <dbReference type="ARBA" id="ARBA00047841"/>
    </source>
</evidence>
<evidence type="ECO:0000256" key="2">
    <source>
        <dbReference type="ARBA" id="ARBA00022603"/>
    </source>
</evidence>
<dbReference type="CDD" id="cd02440">
    <property type="entry name" value="AdoMet_MTases"/>
    <property type="match status" value="2"/>
</dbReference>
<comment type="catalytic activity">
    <reaction evidence="8">
        <text>N-methylethanolamine phosphate + S-adenosyl-L-methionine = N,N-dimethylethanolamine phosphate + S-adenosyl-L-homocysteine + H(+)</text>
        <dbReference type="Rhea" id="RHEA:25321"/>
        <dbReference type="ChEBI" id="CHEBI:15378"/>
        <dbReference type="ChEBI" id="CHEBI:57781"/>
        <dbReference type="ChEBI" id="CHEBI:57856"/>
        <dbReference type="ChEBI" id="CHEBI:58641"/>
        <dbReference type="ChEBI" id="CHEBI:59789"/>
        <dbReference type="EC" id="2.1.1.103"/>
    </reaction>
    <physiologicalReaction direction="left-to-right" evidence="8">
        <dbReference type="Rhea" id="RHEA:25322"/>
    </physiologicalReaction>
</comment>
<evidence type="ECO:0000256" key="1">
    <source>
        <dbReference type="ARBA" id="ARBA00005189"/>
    </source>
</evidence>
<gene>
    <name evidence="12" type="ORF">ZIOFF_064029</name>
</gene>
<comment type="catalytic activity">
    <reaction evidence="6">
        <text>N,N-dimethylethanolamine phosphate + S-adenosyl-L-methionine = phosphocholine + S-adenosyl-L-homocysteine + H(+)</text>
        <dbReference type="Rhea" id="RHEA:25325"/>
        <dbReference type="ChEBI" id="CHEBI:15378"/>
        <dbReference type="ChEBI" id="CHEBI:57856"/>
        <dbReference type="ChEBI" id="CHEBI:58641"/>
        <dbReference type="ChEBI" id="CHEBI:59789"/>
        <dbReference type="ChEBI" id="CHEBI:295975"/>
        <dbReference type="EC" id="2.1.1.103"/>
    </reaction>
    <physiologicalReaction direction="left-to-right" evidence="6">
        <dbReference type="Rhea" id="RHEA:25326"/>
    </physiologicalReaction>
</comment>
<protein>
    <recommendedName>
        <fullName evidence="5">phosphoethanolamine N-methyltransferase</fullName>
        <ecNumber evidence="5">2.1.1.103</ecNumber>
    </recommendedName>
</protein>
<dbReference type="GO" id="GO:0032259">
    <property type="term" value="P:methylation"/>
    <property type="evidence" value="ECO:0007669"/>
    <property type="project" value="UniProtKB-KW"/>
</dbReference>
<evidence type="ECO:0000256" key="4">
    <source>
        <dbReference type="ARBA" id="ARBA00035631"/>
    </source>
</evidence>
<dbReference type="Pfam" id="PF13649">
    <property type="entry name" value="Methyltransf_25"/>
    <property type="match status" value="1"/>
</dbReference>
<evidence type="ECO:0000313" key="12">
    <source>
        <dbReference type="EMBL" id="KAG6474814.1"/>
    </source>
</evidence>
<reference evidence="12 13" key="1">
    <citation type="submission" date="2020-08" db="EMBL/GenBank/DDBJ databases">
        <title>Plant Genome Project.</title>
        <authorList>
            <person name="Zhang R.-G."/>
        </authorList>
    </citation>
    <scope>NUCLEOTIDE SEQUENCE [LARGE SCALE GENOMIC DNA]</scope>
    <source>
        <tissue evidence="12">Rhizome</tissue>
    </source>
</reference>
<organism evidence="12 13">
    <name type="scientific">Zingiber officinale</name>
    <name type="common">Ginger</name>
    <name type="synonym">Amomum zingiber</name>
    <dbReference type="NCBI Taxonomy" id="94328"/>
    <lineage>
        <taxon>Eukaryota</taxon>
        <taxon>Viridiplantae</taxon>
        <taxon>Streptophyta</taxon>
        <taxon>Embryophyta</taxon>
        <taxon>Tracheophyta</taxon>
        <taxon>Spermatophyta</taxon>
        <taxon>Magnoliopsida</taxon>
        <taxon>Liliopsida</taxon>
        <taxon>Zingiberales</taxon>
        <taxon>Zingiberaceae</taxon>
        <taxon>Zingiber</taxon>
    </lineage>
</organism>
<keyword evidence="3" id="KW-0808">Transferase</keyword>
<comment type="pathway">
    <text evidence="1">Lipid metabolism.</text>
</comment>
<dbReference type="GO" id="GO:0000234">
    <property type="term" value="F:phosphoethanolamine N-methyltransferase activity"/>
    <property type="evidence" value="ECO:0007669"/>
    <property type="project" value="UniProtKB-EC"/>
</dbReference>
<dbReference type="EC" id="2.1.1.103" evidence="5"/>
<comment type="caution">
    <text evidence="12">The sequence shown here is derived from an EMBL/GenBank/DDBJ whole genome shotgun (WGS) entry which is preliminary data.</text>
</comment>
<dbReference type="Pfam" id="PF13847">
    <property type="entry name" value="Methyltransf_31"/>
    <property type="match status" value="1"/>
</dbReference>
<dbReference type="PANTHER" id="PTHR44307">
    <property type="entry name" value="PHOSPHOETHANOLAMINE METHYLTRANSFERASE"/>
    <property type="match status" value="1"/>
</dbReference>
<dbReference type="SUPFAM" id="SSF53335">
    <property type="entry name" value="S-adenosyl-L-methionine-dependent methyltransferases"/>
    <property type="match status" value="2"/>
</dbReference>
<dbReference type="InterPro" id="IPR029063">
    <property type="entry name" value="SAM-dependent_MTases_sf"/>
</dbReference>
<accession>A0A8J5EVP5</accession>
<proteinExistence type="predicted"/>
<dbReference type="Gene3D" id="3.40.50.150">
    <property type="entry name" value="Vaccinia Virus protein VP39"/>
    <property type="match status" value="2"/>
</dbReference>
<dbReference type="GO" id="GO:0006656">
    <property type="term" value="P:phosphatidylcholine biosynthetic process"/>
    <property type="evidence" value="ECO:0007669"/>
    <property type="project" value="InterPro"/>
</dbReference>
<dbReference type="PROSITE" id="PS51582">
    <property type="entry name" value="SAM_PEAMT"/>
    <property type="match status" value="1"/>
</dbReference>
<dbReference type="InterPro" id="IPR025771">
    <property type="entry name" value="Phosphoethanolamine_N-MeTrfase"/>
</dbReference>
<evidence type="ECO:0000256" key="9">
    <source>
        <dbReference type="SAM" id="Coils"/>
    </source>
</evidence>
<dbReference type="PANTHER" id="PTHR44307:SF2">
    <property type="entry name" value="PHOSPHOETHANOLAMINE METHYLTRANSFERASE ISOFORM X1"/>
    <property type="match status" value="1"/>
</dbReference>
<comment type="catalytic activity">
    <reaction evidence="7">
        <text>phosphoethanolamine + S-adenosyl-L-methionine = N-methylethanolamine phosphate + S-adenosyl-L-homocysteine + H(+)</text>
        <dbReference type="Rhea" id="RHEA:20365"/>
        <dbReference type="ChEBI" id="CHEBI:15378"/>
        <dbReference type="ChEBI" id="CHEBI:57781"/>
        <dbReference type="ChEBI" id="CHEBI:57856"/>
        <dbReference type="ChEBI" id="CHEBI:58190"/>
        <dbReference type="ChEBI" id="CHEBI:59789"/>
        <dbReference type="EC" id="2.1.1.103"/>
    </reaction>
    <physiologicalReaction direction="left-to-right" evidence="7">
        <dbReference type="Rhea" id="RHEA:20366"/>
    </physiologicalReaction>
</comment>
<evidence type="ECO:0000259" key="10">
    <source>
        <dbReference type="Pfam" id="PF13649"/>
    </source>
</evidence>
<dbReference type="AlphaFoldDB" id="A0A8J5EVP5"/>
<dbReference type="Proteomes" id="UP000734854">
    <property type="component" value="Unassembled WGS sequence"/>
</dbReference>
<evidence type="ECO:0000256" key="7">
    <source>
        <dbReference type="ARBA" id="ARBA00047622"/>
    </source>
</evidence>
<feature type="domain" description="Methyltransferase" evidence="10">
    <location>
        <begin position="58"/>
        <end position="153"/>
    </location>
</feature>
<keyword evidence="13" id="KW-1185">Reference proteome</keyword>
<dbReference type="EMBL" id="JACMSC010000018">
    <property type="protein sequence ID" value="KAG6474814.1"/>
    <property type="molecule type" value="Genomic_DNA"/>
</dbReference>
<feature type="domain" description="Methyltransferase" evidence="11">
    <location>
        <begin position="302"/>
        <end position="410"/>
    </location>
</feature>
<sequence>MRSVAGEMEREVQKSYWMEHSKDLSVEAMMLDSHASELDQEERPEILSLLPSYKGKSVLELGAGIGRFTGELAKEAGHVLALDFIESVIKKNETLNGHYKNASFLCADVTSPKLPVKVDSIDLIFSNWLLMYLSDKEVEELLERMVKWVKVGGYVFFRESCFHQSGDPKRKFNPTHYREPRFYTKKLLEQTSSKTSLKFFILMQTFKECHTYDDQGNSFELSLITCKCISAYVKNKKNQNQVCWMWQKVKSVDDRGFQRFLDNVQYKSSGILRYERVFGDGFVSTGGIETTKEFVAKLELKPRQKVLDVGCGIGGGDFYMAENFEVDVVGIDLSINMISLALERAIGRKCSVEFEVTDCTKKSYPDNTFDVIYSRDTILHIQDKSSLFKNFFKWLKPGGKVFISDYCKKSGTPSEDFVAYIKQRGYDLHDIEAYGKMLEDAGFHEVIAEDRTKQFVEVLQRELDAVEKEKEAFIQDFSQEDYDEIVNGWKAKLKRSSVGEQRWGLFIAKKK</sequence>
<keyword evidence="9" id="KW-0175">Coiled coil</keyword>